<accession>J8ZUH4</accession>
<evidence type="ECO:0000313" key="1">
    <source>
        <dbReference type="EMBL" id="EJW03328.1"/>
    </source>
</evidence>
<dbReference type="InParanoid" id="J8ZUH4"/>
<keyword evidence="2" id="KW-1185">Reference proteome</keyword>
<proteinExistence type="predicted"/>
<evidence type="ECO:0000313" key="2">
    <source>
        <dbReference type="Proteomes" id="UP000003163"/>
    </source>
</evidence>
<dbReference type="VEuPathDB" id="MicrosporidiaDB:EDEG_02336"/>
<dbReference type="EMBL" id="AFBI03000040">
    <property type="protein sequence ID" value="EJW03328.1"/>
    <property type="molecule type" value="Genomic_DNA"/>
</dbReference>
<sequence length="450" mass="52642">MQSNDKRNEKKTNSALLNSFINNSVAKYDYYNGYYIGTNTTPKPEEIIVPGDKNALHGYVWKNLSKKVPCLHIKVFFSIFYKSFIDNYLHGLRILIKTKTDMPSSENNLQNYSEFNGKKIANRLGNFSLKNCNESEFDPESNSYTNSNTTTDSVEPSLEHIKKELFARLLSKLHNKDPIELIYQKQAYTEIDQPLKYDNKFNTNELSNIYNIHINDSISVIKEIKSLLSERKLTNTIFVVLNDSTFEDLKMQDAHNFVQITTNIYKSSNSTEREVVKNINELENITNIKNDLAIQDILNNEKYSVETVITFDKCIKSAYSFTDMNRIYMDHLLKKLRNFEVYAYLQNNIIYIIYSTALLKLNDNVYRYHSTLFNPKNCDFLLEKNQARFLVKYDQKPATTKEIFDTVHKIAQIYNPKYEVYLNINNSVQMLNNSFFETFSFSGIDFDHIQ</sequence>
<reference evidence="2" key="2">
    <citation type="submission" date="2015-07" db="EMBL/GenBank/DDBJ databases">
        <title>Contrasting host-pathogen interactions and genome evolution in two generalist and specialist microsporidian pathogens of mosquitoes.</title>
        <authorList>
            <consortium name="The Broad Institute Genomics Platform"/>
            <consortium name="The Broad Institute Genome Sequencing Center for Infectious Disease"/>
            <person name="Cuomo C.A."/>
            <person name="Sanscrainte N.D."/>
            <person name="Goldberg J.M."/>
            <person name="Heiman D."/>
            <person name="Young S."/>
            <person name="Zeng Q."/>
            <person name="Becnel J.J."/>
            <person name="Birren B.W."/>
        </authorList>
    </citation>
    <scope>NUCLEOTIDE SEQUENCE [LARGE SCALE GENOMIC DNA]</scope>
    <source>
        <strain evidence="2">USNM 41457</strain>
    </source>
</reference>
<name>J8ZUH4_EDHAE</name>
<dbReference type="HOGENOM" id="CLU_608347_0_0_1"/>
<protein>
    <submittedName>
        <fullName evidence="1">Uncharacterized protein</fullName>
    </submittedName>
</protein>
<gene>
    <name evidence="1" type="ORF">EDEG_02336</name>
</gene>
<dbReference type="Proteomes" id="UP000003163">
    <property type="component" value="Unassembled WGS sequence"/>
</dbReference>
<organism evidence="1 2">
    <name type="scientific">Edhazardia aedis (strain USNM 41457)</name>
    <name type="common">Microsporidian parasite</name>
    <dbReference type="NCBI Taxonomy" id="1003232"/>
    <lineage>
        <taxon>Eukaryota</taxon>
        <taxon>Fungi</taxon>
        <taxon>Fungi incertae sedis</taxon>
        <taxon>Microsporidia</taxon>
        <taxon>Edhazardia</taxon>
    </lineage>
</organism>
<reference evidence="1 2" key="1">
    <citation type="submission" date="2011-08" db="EMBL/GenBank/DDBJ databases">
        <authorList>
            <person name="Liu Z.J."/>
            <person name="Shi F.L."/>
            <person name="Lu J.Q."/>
            <person name="Li M."/>
            <person name="Wang Z.L."/>
        </authorList>
    </citation>
    <scope>NUCLEOTIDE SEQUENCE [LARGE SCALE GENOMIC DNA]</scope>
    <source>
        <strain evidence="1 2">USNM 41457</strain>
    </source>
</reference>
<dbReference type="AlphaFoldDB" id="J8ZUH4"/>
<comment type="caution">
    <text evidence="1">The sequence shown here is derived from an EMBL/GenBank/DDBJ whole genome shotgun (WGS) entry which is preliminary data.</text>
</comment>